<dbReference type="PANTHER" id="PTHR34183">
    <property type="entry name" value="ENDOLYTIC PEPTIDOGLYCAN TRANSGLYCOSYLASE RLPA"/>
    <property type="match status" value="1"/>
</dbReference>
<comment type="function">
    <text evidence="3">Lytic transglycosylase with a strong preference for naked glycan strands that lack stem peptides.</text>
</comment>
<feature type="domain" description="RlpA-like protein double-psi beta-barrel" evidence="5">
    <location>
        <begin position="62"/>
        <end position="151"/>
    </location>
</feature>
<protein>
    <recommendedName>
        <fullName evidence="3">Endolytic peptidoglycan transglycosylase RlpA</fullName>
        <ecNumber evidence="3">4.2.2.-</ecNumber>
    </recommendedName>
</protein>
<feature type="chain" id="PRO_5044932715" description="Endolytic peptidoglycan transglycosylase RlpA" evidence="3">
    <location>
        <begin position="26"/>
        <end position="169"/>
    </location>
</feature>
<comment type="caution">
    <text evidence="6">The sequence shown here is derived from an EMBL/GenBank/DDBJ whole genome shotgun (WGS) entry which is preliminary data.</text>
</comment>
<keyword evidence="1 3" id="KW-0456">Lyase</keyword>
<organism evidence="6 7">
    <name type="scientific">Rhodoferax ferrireducens</name>
    <dbReference type="NCBI Taxonomy" id="192843"/>
    <lineage>
        <taxon>Bacteria</taxon>
        <taxon>Pseudomonadati</taxon>
        <taxon>Pseudomonadota</taxon>
        <taxon>Betaproteobacteria</taxon>
        <taxon>Burkholderiales</taxon>
        <taxon>Comamonadaceae</taxon>
        <taxon>Rhodoferax</taxon>
    </lineage>
</organism>
<dbReference type="Pfam" id="PF03330">
    <property type="entry name" value="DPBB_1"/>
    <property type="match status" value="1"/>
</dbReference>
<reference evidence="6 7" key="1">
    <citation type="submission" date="2023-07" db="EMBL/GenBank/DDBJ databases">
        <title>Sorghum-associated microbial communities from plants grown in Nebraska, USA.</title>
        <authorList>
            <person name="Schachtman D."/>
        </authorList>
    </citation>
    <scope>NUCLEOTIDE SEQUENCE [LARGE SCALE GENOMIC DNA]</scope>
    <source>
        <strain evidence="6 7">BE313</strain>
    </source>
</reference>
<dbReference type="EC" id="4.2.2.-" evidence="3"/>
<comment type="similarity">
    <text evidence="3 4">Belongs to the RlpA family.</text>
</comment>
<dbReference type="InterPro" id="IPR036908">
    <property type="entry name" value="RlpA-like_sf"/>
</dbReference>
<evidence type="ECO:0000313" key="6">
    <source>
        <dbReference type="EMBL" id="MDR7379162.1"/>
    </source>
</evidence>
<evidence type="ECO:0000259" key="5">
    <source>
        <dbReference type="Pfam" id="PF03330"/>
    </source>
</evidence>
<dbReference type="InterPro" id="IPR009009">
    <property type="entry name" value="RlpA-like_DPBB"/>
</dbReference>
<keyword evidence="2 3" id="KW-0961">Cell wall biogenesis/degradation</keyword>
<dbReference type="CDD" id="cd22268">
    <property type="entry name" value="DPBB_RlpA-like"/>
    <property type="match status" value="1"/>
</dbReference>
<evidence type="ECO:0000256" key="3">
    <source>
        <dbReference type="HAMAP-Rule" id="MF_02071"/>
    </source>
</evidence>
<sequence length="169" mass="18317" precursor="true">MFEKRLIIWLLLLSFLPGCSTTLRAQPLVAEEPSAEAPETTTPLVTNPSDFWATDLGAGTAQRGKASWYGKRFHGRRTASGEVFKMSELTAAHRTLPLLSYAKVTLLSNGKSVIVRINDRGPHILTHRVIDLSQAAAAELGLLAMGTGDVLVERVVARSPDDPPSLSKK</sequence>
<feature type="signal peptide" evidence="3">
    <location>
        <begin position="1"/>
        <end position="25"/>
    </location>
</feature>
<dbReference type="NCBIfam" id="TIGR00413">
    <property type="entry name" value="rlpA"/>
    <property type="match status" value="1"/>
</dbReference>
<keyword evidence="6" id="KW-0449">Lipoprotein</keyword>
<evidence type="ECO:0000256" key="4">
    <source>
        <dbReference type="RuleBase" id="RU003495"/>
    </source>
</evidence>
<evidence type="ECO:0000313" key="7">
    <source>
        <dbReference type="Proteomes" id="UP001180487"/>
    </source>
</evidence>
<dbReference type="HAMAP" id="MF_02071">
    <property type="entry name" value="RlpA"/>
    <property type="match status" value="1"/>
</dbReference>
<dbReference type="SUPFAM" id="SSF50685">
    <property type="entry name" value="Barwin-like endoglucanases"/>
    <property type="match status" value="1"/>
</dbReference>
<evidence type="ECO:0000256" key="2">
    <source>
        <dbReference type="ARBA" id="ARBA00023316"/>
    </source>
</evidence>
<accession>A0ABU2CCU1</accession>
<dbReference type="InterPro" id="IPR034718">
    <property type="entry name" value="RlpA"/>
</dbReference>
<keyword evidence="7" id="KW-1185">Reference proteome</keyword>
<dbReference type="RefSeq" id="WP_310375600.1">
    <property type="nucleotide sequence ID" value="NZ_JAVDXT010000004.1"/>
</dbReference>
<dbReference type="InterPro" id="IPR012997">
    <property type="entry name" value="RplA"/>
</dbReference>
<proteinExistence type="inferred from homology"/>
<name>A0ABU2CCU1_9BURK</name>
<dbReference type="Gene3D" id="2.40.40.10">
    <property type="entry name" value="RlpA-like domain"/>
    <property type="match status" value="1"/>
</dbReference>
<dbReference type="EMBL" id="JAVDXT010000004">
    <property type="protein sequence ID" value="MDR7379162.1"/>
    <property type="molecule type" value="Genomic_DNA"/>
</dbReference>
<keyword evidence="3" id="KW-0732">Signal</keyword>
<gene>
    <name evidence="3" type="primary">rlpA</name>
    <name evidence="6" type="ORF">J2X19_003856</name>
</gene>
<dbReference type="Proteomes" id="UP001180487">
    <property type="component" value="Unassembled WGS sequence"/>
</dbReference>
<evidence type="ECO:0000256" key="1">
    <source>
        <dbReference type="ARBA" id="ARBA00023239"/>
    </source>
</evidence>
<dbReference type="PANTHER" id="PTHR34183:SF1">
    <property type="entry name" value="ENDOLYTIC PEPTIDOGLYCAN TRANSGLYCOSYLASE RLPA"/>
    <property type="match status" value="1"/>
</dbReference>